<dbReference type="SFLD" id="SFLDS00003">
    <property type="entry name" value="Haloacid_Dehalogenase"/>
    <property type="match status" value="1"/>
</dbReference>
<reference evidence="1 2" key="1">
    <citation type="submission" date="2018-01" db="EMBL/GenBank/DDBJ databases">
        <title>The draft genome sequence of Halioglobus lutimaris HF004.</title>
        <authorList>
            <person name="Du Z.-J."/>
            <person name="Shi M.-J."/>
        </authorList>
    </citation>
    <scope>NUCLEOTIDE SEQUENCE [LARGE SCALE GENOMIC DNA]</scope>
    <source>
        <strain evidence="1 2">HF004</strain>
    </source>
</reference>
<protein>
    <submittedName>
        <fullName evidence="1">HAD family hydrolase</fullName>
    </submittedName>
</protein>
<dbReference type="Gene3D" id="1.10.150.240">
    <property type="entry name" value="Putative phosphatase, domain 2"/>
    <property type="match status" value="1"/>
</dbReference>
<comment type="caution">
    <text evidence="1">The sequence shown here is derived from an EMBL/GenBank/DDBJ whole genome shotgun (WGS) entry which is preliminary data.</text>
</comment>
<name>A0A2N5X349_9GAMM</name>
<dbReference type="Pfam" id="PF13419">
    <property type="entry name" value="HAD_2"/>
    <property type="match status" value="1"/>
</dbReference>
<organism evidence="1 2">
    <name type="scientific">Pseudohalioglobus lutimaris</name>
    <dbReference type="NCBI Taxonomy" id="1737061"/>
    <lineage>
        <taxon>Bacteria</taxon>
        <taxon>Pseudomonadati</taxon>
        <taxon>Pseudomonadota</taxon>
        <taxon>Gammaproteobacteria</taxon>
        <taxon>Cellvibrionales</taxon>
        <taxon>Halieaceae</taxon>
        <taxon>Pseudohalioglobus</taxon>
    </lineage>
</organism>
<dbReference type="GO" id="GO:0006281">
    <property type="term" value="P:DNA repair"/>
    <property type="evidence" value="ECO:0007669"/>
    <property type="project" value="TreeGrafter"/>
</dbReference>
<dbReference type="PANTHER" id="PTHR43434">
    <property type="entry name" value="PHOSPHOGLYCOLATE PHOSPHATASE"/>
    <property type="match status" value="1"/>
</dbReference>
<proteinExistence type="predicted"/>
<dbReference type="InterPro" id="IPR006439">
    <property type="entry name" value="HAD-SF_hydro_IA"/>
</dbReference>
<evidence type="ECO:0000313" key="2">
    <source>
        <dbReference type="Proteomes" id="UP000235005"/>
    </source>
</evidence>
<dbReference type="EMBL" id="PKUS01000010">
    <property type="protein sequence ID" value="PLW68921.1"/>
    <property type="molecule type" value="Genomic_DNA"/>
</dbReference>
<dbReference type="Gene3D" id="3.40.50.1000">
    <property type="entry name" value="HAD superfamily/HAD-like"/>
    <property type="match status" value="1"/>
</dbReference>
<keyword evidence="2" id="KW-1185">Reference proteome</keyword>
<dbReference type="GO" id="GO:0008967">
    <property type="term" value="F:phosphoglycolate phosphatase activity"/>
    <property type="evidence" value="ECO:0007669"/>
    <property type="project" value="TreeGrafter"/>
</dbReference>
<dbReference type="AlphaFoldDB" id="A0A2N5X349"/>
<dbReference type="InterPro" id="IPR023198">
    <property type="entry name" value="PGP-like_dom2"/>
</dbReference>
<dbReference type="SUPFAM" id="SSF56784">
    <property type="entry name" value="HAD-like"/>
    <property type="match status" value="1"/>
</dbReference>
<dbReference type="InterPro" id="IPR023214">
    <property type="entry name" value="HAD_sf"/>
</dbReference>
<accession>A0A2N5X349</accession>
<dbReference type="SFLD" id="SFLDG01129">
    <property type="entry name" value="C1.5:_HAD__Beta-PGM__Phosphata"/>
    <property type="match status" value="1"/>
</dbReference>
<dbReference type="SFLD" id="SFLDG01135">
    <property type="entry name" value="C1.5.6:_HAD__Beta-PGM__Phospha"/>
    <property type="match status" value="1"/>
</dbReference>
<dbReference type="GO" id="GO:0005829">
    <property type="term" value="C:cytosol"/>
    <property type="evidence" value="ECO:0007669"/>
    <property type="project" value="TreeGrafter"/>
</dbReference>
<dbReference type="PANTHER" id="PTHR43434:SF24">
    <property type="entry name" value="HYDROLASE-RELATED"/>
    <property type="match status" value="1"/>
</dbReference>
<keyword evidence="1" id="KW-0378">Hydrolase</keyword>
<dbReference type="Proteomes" id="UP000235005">
    <property type="component" value="Unassembled WGS sequence"/>
</dbReference>
<dbReference type="NCBIfam" id="TIGR01549">
    <property type="entry name" value="HAD-SF-IA-v1"/>
    <property type="match status" value="1"/>
</dbReference>
<dbReference type="InterPro" id="IPR041492">
    <property type="entry name" value="HAD_2"/>
</dbReference>
<dbReference type="InterPro" id="IPR036412">
    <property type="entry name" value="HAD-like_sf"/>
</dbReference>
<dbReference type="RefSeq" id="WP_101517972.1">
    <property type="nucleotide sequence ID" value="NZ_PKUS01000010.1"/>
</dbReference>
<sequence length="217" mass="23649">MKNIIIFDWDGTLCDSAQHIVQALQEAAGEVGFAIPADEDARDIIGLGLPQGVEKLFPEAPEGLRQEFEKAYSRHYIAAEDAPPRLFPGAVETLHAIKGRGLELAVATGKSRRGLNRILALFGLSDFFHTTRCADETRSKPHPLMIEEILKERDIAAHRALMVGDTEYDLEMATNAGVASAGVTFGVHSPGRLRAHGPLAIVDTLPELLDLPFLAKY</sequence>
<evidence type="ECO:0000313" key="1">
    <source>
        <dbReference type="EMBL" id="PLW68921.1"/>
    </source>
</evidence>
<dbReference type="InterPro" id="IPR050155">
    <property type="entry name" value="HAD-like_hydrolase_sf"/>
</dbReference>
<gene>
    <name evidence="1" type="ORF">C0039_09865</name>
</gene>
<dbReference type="OrthoDB" id="9782449at2"/>